<evidence type="ECO:0000313" key="1">
    <source>
        <dbReference type="EMBL" id="PSL07835.1"/>
    </source>
</evidence>
<evidence type="ECO:0000313" key="2">
    <source>
        <dbReference type="Proteomes" id="UP000240708"/>
    </source>
</evidence>
<comment type="caution">
    <text evidence="1">The sequence shown here is derived from an EMBL/GenBank/DDBJ whole genome shotgun (WGS) entry which is preliminary data.</text>
</comment>
<sequence>MVSYLSLFLYDDIRILLGKDINRKVVAVHTWNLLASAEKPISQVWKDELYKLDVPTNVFVHNQYFSLVPGVVFNPDFLDTYLAFSSDLPVDLKTYYTGLDSNNVQLVGGMDTKLFQLLSDGKSYVSFHHGASSFLSYCLNEKSKLLPQEILVYLFDKSFYIAAFDKQSLVLFNKFNVQSKEDLLKYLFGITNQLGFDRKHCRFTLFGKHGLFEIKSNWALDYFKNFKIEQIHFNQSYHPGTESFANTNHFESHWEIN</sequence>
<reference evidence="1 2" key="1">
    <citation type="submission" date="2018-03" db="EMBL/GenBank/DDBJ databases">
        <title>Genomic Encyclopedia of Archaeal and Bacterial Type Strains, Phase II (KMG-II): from individual species to whole genera.</title>
        <authorList>
            <person name="Goeker M."/>
        </authorList>
    </citation>
    <scope>NUCLEOTIDE SEQUENCE [LARGE SCALE GENOMIC DNA]</scope>
    <source>
        <strain evidence="1 2">DSM 28057</strain>
    </source>
</reference>
<dbReference type="InterPro" id="IPR024213">
    <property type="entry name" value="DUF3822"/>
</dbReference>
<dbReference type="Pfam" id="PF12864">
    <property type="entry name" value="DUF3822"/>
    <property type="match status" value="1"/>
</dbReference>
<dbReference type="EMBL" id="PYGF01000001">
    <property type="protein sequence ID" value="PSL07835.1"/>
    <property type="molecule type" value="Genomic_DNA"/>
</dbReference>
<dbReference type="Proteomes" id="UP000240708">
    <property type="component" value="Unassembled WGS sequence"/>
</dbReference>
<dbReference type="CDD" id="cd24013">
    <property type="entry name" value="ASKHA_ATPase_BT3980-like"/>
    <property type="match status" value="1"/>
</dbReference>
<dbReference type="Gene3D" id="3.30.420.250">
    <property type="match status" value="1"/>
</dbReference>
<name>A0A2P8EED4_9BACT</name>
<gene>
    <name evidence="1" type="ORF">CLV48_101773</name>
</gene>
<dbReference type="AlphaFoldDB" id="A0A2P8EED4"/>
<proteinExistence type="predicted"/>
<organism evidence="1 2">
    <name type="scientific">Cecembia rubra</name>
    <dbReference type="NCBI Taxonomy" id="1485585"/>
    <lineage>
        <taxon>Bacteria</taxon>
        <taxon>Pseudomonadati</taxon>
        <taxon>Bacteroidota</taxon>
        <taxon>Cytophagia</taxon>
        <taxon>Cytophagales</taxon>
        <taxon>Cyclobacteriaceae</taxon>
        <taxon>Cecembia</taxon>
    </lineage>
</organism>
<keyword evidence="2" id="KW-1185">Reference proteome</keyword>
<accession>A0A2P8EED4</accession>
<dbReference type="Gene3D" id="3.30.420.260">
    <property type="match status" value="1"/>
</dbReference>
<protein>
    <submittedName>
        <fullName evidence="1">Uncharacterized protein DUF3822</fullName>
    </submittedName>
</protein>